<dbReference type="PANTHER" id="PTHR13832:SF827">
    <property type="entry name" value="PROTEIN PHOSPHATASE 1L"/>
    <property type="match status" value="1"/>
</dbReference>
<dbReference type="GO" id="GO:0004722">
    <property type="term" value="F:protein serine/threonine phosphatase activity"/>
    <property type="evidence" value="ECO:0007669"/>
    <property type="project" value="UniProtKB-EC"/>
</dbReference>
<feature type="region of interest" description="Disordered" evidence="1">
    <location>
        <begin position="267"/>
        <end position="289"/>
    </location>
</feature>
<proteinExistence type="predicted"/>
<dbReference type="SUPFAM" id="SSF81606">
    <property type="entry name" value="PP2C-like"/>
    <property type="match status" value="1"/>
</dbReference>
<feature type="region of interest" description="Disordered" evidence="1">
    <location>
        <begin position="408"/>
        <end position="490"/>
    </location>
</feature>
<feature type="compositionally biased region" description="Low complexity" evidence="1">
    <location>
        <begin position="417"/>
        <end position="432"/>
    </location>
</feature>
<evidence type="ECO:0000313" key="5">
    <source>
        <dbReference type="Proteomes" id="UP001595699"/>
    </source>
</evidence>
<dbReference type="SMART" id="SM00332">
    <property type="entry name" value="PP2Cc"/>
    <property type="match status" value="1"/>
</dbReference>
<feature type="compositionally biased region" description="Polar residues" evidence="1">
    <location>
        <begin position="433"/>
        <end position="461"/>
    </location>
</feature>
<organism evidence="4 5">
    <name type="scientific">Tenggerimyces flavus</name>
    <dbReference type="NCBI Taxonomy" id="1708749"/>
    <lineage>
        <taxon>Bacteria</taxon>
        <taxon>Bacillati</taxon>
        <taxon>Actinomycetota</taxon>
        <taxon>Actinomycetes</taxon>
        <taxon>Propionibacteriales</taxon>
        <taxon>Nocardioidaceae</taxon>
        <taxon>Tenggerimyces</taxon>
    </lineage>
</organism>
<feature type="domain" description="PPM-type phosphatase" evidence="3">
    <location>
        <begin position="6"/>
        <end position="236"/>
    </location>
</feature>
<dbReference type="InterPro" id="IPR015655">
    <property type="entry name" value="PP2C"/>
</dbReference>
<dbReference type="Pfam" id="PF13672">
    <property type="entry name" value="PP2C_2"/>
    <property type="match status" value="1"/>
</dbReference>
<dbReference type="CDD" id="cd00143">
    <property type="entry name" value="PP2Cc"/>
    <property type="match status" value="1"/>
</dbReference>
<gene>
    <name evidence="4" type="ORF">ACFOUW_39385</name>
</gene>
<dbReference type="EC" id="3.1.3.16" evidence="4"/>
<dbReference type="RefSeq" id="WP_205115872.1">
    <property type="nucleotide sequence ID" value="NZ_JAFBCM010000001.1"/>
</dbReference>
<keyword evidence="2" id="KW-0472">Membrane</keyword>
<dbReference type="InterPro" id="IPR036457">
    <property type="entry name" value="PPM-type-like_dom_sf"/>
</dbReference>
<dbReference type="Gene3D" id="3.60.40.10">
    <property type="entry name" value="PPM-type phosphatase domain"/>
    <property type="match status" value="1"/>
</dbReference>
<feature type="transmembrane region" description="Helical" evidence="2">
    <location>
        <begin position="300"/>
        <end position="322"/>
    </location>
</feature>
<accession>A0ABV7YRU6</accession>
<dbReference type="PROSITE" id="PS51746">
    <property type="entry name" value="PPM_2"/>
    <property type="match status" value="1"/>
</dbReference>
<evidence type="ECO:0000256" key="1">
    <source>
        <dbReference type="SAM" id="MobiDB-lite"/>
    </source>
</evidence>
<evidence type="ECO:0000313" key="4">
    <source>
        <dbReference type="EMBL" id="MFC3766945.1"/>
    </source>
</evidence>
<keyword evidence="2" id="KW-0812">Transmembrane</keyword>
<dbReference type="InterPro" id="IPR001932">
    <property type="entry name" value="PPM-type_phosphatase-like_dom"/>
</dbReference>
<sequence length="490" mass="52400">MTLALRYAVQTDVGLVRTKNDDSAYVGPHLLALADGMGGAVGGDVASAITISTVYSLDNDKIDDLLPALGESVLQANTKMAERIEATPELEGMGTTLTAILFDGQRFGLAHIGDSRAYLLRDETLRQLSHDHTFVRTLVDEGRLTEAEARQHPHRNLIMRVLQGHEDAEPDLAYLDLQLGDRLLICSDGLTDFVEDSEIAHALINAGEPDDVANELIRMTLEVGAPDNVTCVVADVVESDDPQAAGQSGAIFVGAAAAADQLEGPAEITASQEPTTIPHPDPDEDEELRYRPREPGRFRWVLRTIVALVVLTLIGFVGWNAYGWSQRQFYVGAYTEPDSTTAPSETHVAIFKGIAQHVPGLQLTKVYEVQELQTDALPPYHREKVEQTISVDDLAGAQAIVKELNQIAQRCAPTTPPRTTSPSTTPSASTSPQAGGTTSPRPTNTLRPATPSGTAQPNASLNGGLRNGATELPPDCAGEVTSSPDPGATR</sequence>
<dbReference type="SMART" id="SM00331">
    <property type="entry name" value="PP2C_SIG"/>
    <property type="match status" value="1"/>
</dbReference>
<keyword evidence="4" id="KW-0378">Hydrolase</keyword>
<name>A0ABV7YRU6_9ACTN</name>
<evidence type="ECO:0000259" key="3">
    <source>
        <dbReference type="PROSITE" id="PS51746"/>
    </source>
</evidence>
<reference evidence="5" key="1">
    <citation type="journal article" date="2019" name="Int. J. Syst. Evol. Microbiol.">
        <title>The Global Catalogue of Microorganisms (GCM) 10K type strain sequencing project: providing services to taxonomists for standard genome sequencing and annotation.</title>
        <authorList>
            <consortium name="The Broad Institute Genomics Platform"/>
            <consortium name="The Broad Institute Genome Sequencing Center for Infectious Disease"/>
            <person name="Wu L."/>
            <person name="Ma J."/>
        </authorList>
    </citation>
    <scope>NUCLEOTIDE SEQUENCE [LARGE SCALE GENOMIC DNA]</scope>
    <source>
        <strain evidence="5">CGMCC 4.7241</strain>
    </source>
</reference>
<evidence type="ECO:0000256" key="2">
    <source>
        <dbReference type="SAM" id="Phobius"/>
    </source>
</evidence>
<dbReference type="EMBL" id="JBHRZH010000062">
    <property type="protein sequence ID" value="MFC3766945.1"/>
    <property type="molecule type" value="Genomic_DNA"/>
</dbReference>
<protein>
    <submittedName>
        <fullName evidence="4">PP2C family protein-serine/threonine phosphatase</fullName>
        <ecNumber evidence="4">3.1.3.16</ecNumber>
    </submittedName>
</protein>
<keyword evidence="2" id="KW-1133">Transmembrane helix</keyword>
<dbReference type="Proteomes" id="UP001595699">
    <property type="component" value="Unassembled WGS sequence"/>
</dbReference>
<dbReference type="PANTHER" id="PTHR13832">
    <property type="entry name" value="PROTEIN PHOSPHATASE 2C"/>
    <property type="match status" value="1"/>
</dbReference>
<keyword evidence="5" id="KW-1185">Reference proteome</keyword>
<comment type="caution">
    <text evidence="4">The sequence shown here is derived from an EMBL/GenBank/DDBJ whole genome shotgun (WGS) entry which is preliminary data.</text>
</comment>